<feature type="domain" description="Response regulatory" evidence="6">
    <location>
        <begin position="45"/>
        <end position="161"/>
    </location>
</feature>
<dbReference type="Gene3D" id="3.40.50.2300">
    <property type="match status" value="1"/>
</dbReference>
<dbReference type="GO" id="GO:0000160">
    <property type="term" value="P:phosphorelay signal transduction system"/>
    <property type="evidence" value="ECO:0007669"/>
    <property type="project" value="InterPro"/>
</dbReference>
<dbReference type="SUPFAM" id="SSF52540">
    <property type="entry name" value="P-loop containing nucleoside triphosphate hydrolases"/>
    <property type="match status" value="1"/>
</dbReference>
<dbReference type="PANTHER" id="PTHR30258">
    <property type="entry name" value="TYPE II SECRETION SYSTEM PROTEIN GSPE-RELATED"/>
    <property type="match status" value="1"/>
</dbReference>
<dbReference type="GO" id="GO:0016887">
    <property type="term" value="F:ATP hydrolysis activity"/>
    <property type="evidence" value="ECO:0007669"/>
    <property type="project" value="TreeGrafter"/>
</dbReference>
<keyword evidence="2" id="KW-0547">Nucleotide-binding</keyword>
<comment type="caution">
    <text evidence="7">The sequence shown here is derived from an EMBL/GenBank/DDBJ whole genome shotgun (WGS) entry which is preliminary data.</text>
</comment>
<dbReference type="SUPFAM" id="SSF160246">
    <property type="entry name" value="EspE N-terminal domain-like"/>
    <property type="match status" value="1"/>
</dbReference>
<dbReference type="Pfam" id="PF05157">
    <property type="entry name" value="MshEN"/>
    <property type="match status" value="1"/>
</dbReference>
<dbReference type="InterPro" id="IPR007831">
    <property type="entry name" value="T2SS_GspE_N"/>
</dbReference>
<dbReference type="Proteomes" id="UP000318509">
    <property type="component" value="Unassembled WGS sequence"/>
</dbReference>
<organism evidence="7 8">
    <name type="scientific">Candidatus Segetimicrobium genomatis</name>
    <dbReference type="NCBI Taxonomy" id="2569760"/>
    <lineage>
        <taxon>Bacteria</taxon>
        <taxon>Bacillati</taxon>
        <taxon>Candidatus Sysuimicrobiota</taxon>
        <taxon>Candidatus Sysuimicrobiia</taxon>
        <taxon>Candidatus Sysuimicrobiales</taxon>
        <taxon>Candidatus Segetimicrobiaceae</taxon>
        <taxon>Candidatus Segetimicrobium</taxon>
    </lineage>
</organism>
<dbReference type="SUPFAM" id="SSF52172">
    <property type="entry name" value="CheY-like"/>
    <property type="match status" value="1"/>
</dbReference>
<dbReference type="PANTHER" id="PTHR30258:SF1">
    <property type="entry name" value="PROTEIN TRANSPORT PROTEIN HOFB HOMOLOG"/>
    <property type="match status" value="1"/>
</dbReference>
<dbReference type="PROSITE" id="PS50110">
    <property type="entry name" value="RESPONSE_REGULATORY"/>
    <property type="match status" value="1"/>
</dbReference>
<keyword evidence="3" id="KW-0067">ATP-binding</keyword>
<evidence type="ECO:0000313" key="7">
    <source>
        <dbReference type="EMBL" id="TMI88552.1"/>
    </source>
</evidence>
<dbReference type="GO" id="GO:0005524">
    <property type="term" value="F:ATP binding"/>
    <property type="evidence" value="ECO:0007669"/>
    <property type="project" value="UniProtKB-KW"/>
</dbReference>
<protein>
    <submittedName>
        <fullName evidence="7">Response regulator</fullName>
    </submittedName>
</protein>
<dbReference type="Gene3D" id="3.30.300.160">
    <property type="entry name" value="Type II secretion system, protein E, N-terminal domain"/>
    <property type="match status" value="1"/>
</dbReference>
<sequence length="693" mass="74008">MGTGITGPHSISRTRCRPLPSGHWSRGGPRPPGQREHGPVRARACVLAVDDQPADLALVRLTLEAEGFEVREARSGGEALAVAREVAPDLILLDMHLPDMHGLEVVRRLRESIGGEGLRVAAMSAFATGEDLTQWLEAGCIVTIEKPFQPGVLGREIRRLLAGQAPPAPERAAAGASLGARLGEVLLANTLITPEQFKKALAEQAQSGKRLGQVLVEQGAVNEDDIAWALGNQLGYPYVFLAREIIDEEAVRLLPEEFLRERQILPIFKFGEEMRLAMADPTDQKTVDEVAARTGLQVNRALALASNINELLDHLFSRRDPQPPRTAGTTEAQYLQFHLVQALRQGAAAVHFTPAGEGHGRVRYRLQGVLADRADPPDELHRAIIRRLRDLTGFGESPVGTATATVTVGAVETHLVVTFLPTVVGPAATMALYPLRTGAPDLAALGVDGRVIQALRGALQAASGVVMVGCREPAVRSTLLHALIPSARGGEVWALETVPLIRRPTINQTFVGSLDQVAVHLYAAARTEVDVIVADNIAPSEALKAAQQIARARLVLAGHPEDDVVGLLGQMLEAAGPALVASTLRGILAARAVRALCSKCKETLPEPSGPTGRRRLSARGCEACSFTGFLGQRLLTELWIVDPETRRLLRSSGPGAVFDRVVQTVGSTLRAQGLALVEGGLTSLEELSRAGVD</sequence>
<dbReference type="SMART" id="SM00448">
    <property type="entry name" value="REC"/>
    <property type="match status" value="1"/>
</dbReference>
<evidence type="ECO:0000256" key="3">
    <source>
        <dbReference type="ARBA" id="ARBA00022840"/>
    </source>
</evidence>
<dbReference type="InterPro" id="IPR037257">
    <property type="entry name" value="T2SS_E_N_sf"/>
</dbReference>
<dbReference type="AlphaFoldDB" id="A0A537JZ51"/>
<dbReference type="Pfam" id="PF00437">
    <property type="entry name" value="T2SSE"/>
    <property type="match status" value="1"/>
</dbReference>
<feature type="modified residue" description="4-aspartylphosphate" evidence="4">
    <location>
        <position position="94"/>
    </location>
</feature>
<dbReference type="EMBL" id="VBAK01000138">
    <property type="protein sequence ID" value="TMI88552.1"/>
    <property type="molecule type" value="Genomic_DNA"/>
</dbReference>
<keyword evidence="4" id="KW-0597">Phosphoprotein</keyword>
<proteinExistence type="inferred from homology"/>
<evidence type="ECO:0000256" key="5">
    <source>
        <dbReference type="SAM" id="MobiDB-lite"/>
    </source>
</evidence>
<dbReference type="Gene3D" id="3.40.50.300">
    <property type="entry name" value="P-loop containing nucleotide triphosphate hydrolases"/>
    <property type="match status" value="1"/>
</dbReference>
<comment type="similarity">
    <text evidence="1">Belongs to the GSP E family.</text>
</comment>
<dbReference type="Gene3D" id="3.30.450.90">
    <property type="match status" value="1"/>
</dbReference>
<dbReference type="Pfam" id="PF00072">
    <property type="entry name" value="Response_reg"/>
    <property type="match status" value="1"/>
</dbReference>
<dbReference type="InterPro" id="IPR001482">
    <property type="entry name" value="T2SS/T4SS_dom"/>
</dbReference>
<evidence type="ECO:0000256" key="1">
    <source>
        <dbReference type="ARBA" id="ARBA00006611"/>
    </source>
</evidence>
<dbReference type="InterPro" id="IPR011006">
    <property type="entry name" value="CheY-like_superfamily"/>
</dbReference>
<gene>
    <name evidence="7" type="ORF">E6H00_12330</name>
</gene>
<evidence type="ECO:0000259" key="6">
    <source>
        <dbReference type="PROSITE" id="PS50110"/>
    </source>
</evidence>
<evidence type="ECO:0000256" key="4">
    <source>
        <dbReference type="PROSITE-ProRule" id="PRU00169"/>
    </source>
</evidence>
<feature type="region of interest" description="Disordered" evidence="5">
    <location>
        <begin position="1"/>
        <end position="39"/>
    </location>
</feature>
<name>A0A537JZ51_9BACT</name>
<evidence type="ECO:0000256" key="2">
    <source>
        <dbReference type="ARBA" id="ARBA00022741"/>
    </source>
</evidence>
<reference evidence="7 8" key="1">
    <citation type="journal article" date="2019" name="Nat. Microbiol.">
        <title>Mediterranean grassland soil C-N compound turnover is dependent on rainfall and depth, and is mediated by genomically divergent microorganisms.</title>
        <authorList>
            <person name="Diamond S."/>
            <person name="Andeer P.F."/>
            <person name="Li Z."/>
            <person name="Crits-Christoph A."/>
            <person name="Burstein D."/>
            <person name="Anantharaman K."/>
            <person name="Lane K.R."/>
            <person name="Thomas B.C."/>
            <person name="Pan C."/>
            <person name="Northen T.R."/>
            <person name="Banfield J.F."/>
        </authorList>
    </citation>
    <scope>NUCLEOTIDE SEQUENCE [LARGE SCALE GENOMIC DNA]</scope>
    <source>
        <strain evidence="7">NP_3</strain>
    </source>
</reference>
<dbReference type="InterPro" id="IPR001789">
    <property type="entry name" value="Sig_transdc_resp-reg_receiver"/>
</dbReference>
<accession>A0A537JZ51</accession>
<dbReference type="GO" id="GO:0005886">
    <property type="term" value="C:plasma membrane"/>
    <property type="evidence" value="ECO:0007669"/>
    <property type="project" value="TreeGrafter"/>
</dbReference>
<dbReference type="InterPro" id="IPR027417">
    <property type="entry name" value="P-loop_NTPase"/>
</dbReference>
<evidence type="ECO:0000313" key="8">
    <source>
        <dbReference type="Proteomes" id="UP000318509"/>
    </source>
</evidence>